<dbReference type="AlphaFoldDB" id="W4L3F1"/>
<keyword evidence="3" id="KW-1185">Reference proteome</keyword>
<dbReference type="InterPro" id="IPR037523">
    <property type="entry name" value="VOC_core"/>
</dbReference>
<gene>
    <name evidence="2" type="ORF">ETSY2_52965</name>
</gene>
<name>W4L3F1_9BACT</name>
<dbReference type="InterPro" id="IPR029068">
    <property type="entry name" value="Glyas_Bleomycin-R_OHBP_Dase"/>
</dbReference>
<dbReference type="PATRIC" id="fig|1429439.4.peg.8553"/>
<dbReference type="Proteomes" id="UP000019140">
    <property type="component" value="Unassembled WGS sequence"/>
</dbReference>
<dbReference type="Pfam" id="PF00903">
    <property type="entry name" value="Glyoxalase"/>
    <property type="match status" value="1"/>
</dbReference>
<evidence type="ECO:0000313" key="2">
    <source>
        <dbReference type="EMBL" id="ETW92628.1"/>
    </source>
</evidence>
<comment type="caution">
    <text evidence="2">The sequence shown here is derived from an EMBL/GenBank/DDBJ whole genome shotgun (WGS) entry which is preliminary data.</text>
</comment>
<accession>W4L3F1</accession>
<protein>
    <recommendedName>
        <fullName evidence="1">VOC domain-containing protein</fullName>
    </recommendedName>
</protein>
<dbReference type="EMBL" id="AZHX01002839">
    <property type="protein sequence ID" value="ETW92628.1"/>
    <property type="molecule type" value="Genomic_DNA"/>
</dbReference>
<dbReference type="SUPFAM" id="SSF54593">
    <property type="entry name" value="Glyoxalase/Bleomycin resistance protein/Dihydroxybiphenyl dioxygenase"/>
    <property type="match status" value="1"/>
</dbReference>
<dbReference type="PROSITE" id="PS51819">
    <property type="entry name" value="VOC"/>
    <property type="match status" value="1"/>
</dbReference>
<dbReference type="HOGENOM" id="CLU_2890881_0_0_7"/>
<evidence type="ECO:0000313" key="3">
    <source>
        <dbReference type="Proteomes" id="UP000019140"/>
    </source>
</evidence>
<dbReference type="Gene3D" id="3.10.180.10">
    <property type="entry name" value="2,3-Dihydroxybiphenyl 1,2-Dioxygenase, domain 1"/>
    <property type="match status" value="1"/>
</dbReference>
<evidence type="ECO:0000259" key="1">
    <source>
        <dbReference type="PROSITE" id="PS51819"/>
    </source>
</evidence>
<feature type="non-terminal residue" evidence="2">
    <location>
        <position position="1"/>
    </location>
</feature>
<sequence>LDYGVTGLNHFAFVVDNLDDARERLQSLGITPETDADYEPGRRFYFVDPDGVEIELVEYDPT</sequence>
<dbReference type="InterPro" id="IPR004360">
    <property type="entry name" value="Glyas_Fos-R_dOase_dom"/>
</dbReference>
<organism evidence="2 3">
    <name type="scientific">Candidatus Entotheonella gemina</name>
    <dbReference type="NCBI Taxonomy" id="1429439"/>
    <lineage>
        <taxon>Bacteria</taxon>
        <taxon>Pseudomonadati</taxon>
        <taxon>Nitrospinota/Tectimicrobiota group</taxon>
        <taxon>Candidatus Tectimicrobiota</taxon>
        <taxon>Candidatus Entotheonellia</taxon>
        <taxon>Candidatus Entotheonellales</taxon>
        <taxon>Candidatus Entotheonellaceae</taxon>
        <taxon>Candidatus Entotheonella</taxon>
    </lineage>
</organism>
<feature type="domain" description="VOC" evidence="1">
    <location>
        <begin position="1"/>
        <end position="59"/>
    </location>
</feature>
<reference evidence="2 3" key="1">
    <citation type="journal article" date="2014" name="Nature">
        <title>An environmental bacterial taxon with a large and distinct metabolic repertoire.</title>
        <authorList>
            <person name="Wilson M.C."/>
            <person name="Mori T."/>
            <person name="Ruckert C."/>
            <person name="Uria A.R."/>
            <person name="Helf M.J."/>
            <person name="Takada K."/>
            <person name="Gernert C."/>
            <person name="Steffens U.A."/>
            <person name="Heycke N."/>
            <person name="Schmitt S."/>
            <person name="Rinke C."/>
            <person name="Helfrich E.J."/>
            <person name="Brachmann A.O."/>
            <person name="Gurgui C."/>
            <person name="Wakimoto T."/>
            <person name="Kracht M."/>
            <person name="Crusemann M."/>
            <person name="Hentschel U."/>
            <person name="Abe I."/>
            <person name="Matsunaga S."/>
            <person name="Kalinowski J."/>
            <person name="Takeyama H."/>
            <person name="Piel J."/>
        </authorList>
    </citation>
    <scope>NUCLEOTIDE SEQUENCE [LARGE SCALE GENOMIC DNA]</scope>
    <source>
        <strain evidence="3">TSY2</strain>
    </source>
</reference>
<proteinExistence type="predicted"/>